<keyword evidence="8" id="KW-1133">Transmembrane helix</keyword>
<name>A0A167NP63_PHYB8</name>
<dbReference type="InterPro" id="IPR001841">
    <property type="entry name" value="Znf_RING"/>
</dbReference>
<evidence type="ECO:0000259" key="10">
    <source>
        <dbReference type="PROSITE" id="PS51873"/>
    </source>
</evidence>
<keyword evidence="3" id="KW-0677">Repeat</keyword>
<dbReference type="PROSITE" id="PS51873">
    <property type="entry name" value="TRIAD"/>
    <property type="match status" value="1"/>
</dbReference>
<protein>
    <recommendedName>
        <fullName evidence="13">RING-type domain-containing protein</fullName>
    </recommendedName>
</protein>
<evidence type="ECO:0000256" key="2">
    <source>
        <dbReference type="ARBA" id="ARBA00022723"/>
    </source>
</evidence>
<dbReference type="InterPro" id="IPR031127">
    <property type="entry name" value="E3_UB_ligase_RBR"/>
</dbReference>
<evidence type="ECO:0000256" key="7">
    <source>
        <dbReference type="PROSITE-ProRule" id="PRU00175"/>
    </source>
</evidence>
<feature type="domain" description="RING-type" evidence="9">
    <location>
        <begin position="124"/>
        <end position="173"/>
    </location>
</feature>
<keyword evidence="8" id="KW-0812">Transmembrane</keyword>
<dbReference type="GO" id="GO:0016567">
    <property type="term" value="P:protein ubiquitination"/>
    <property type="evidence" value="ECO:0007669"/>
    <property type="project" value="InterPro"/>
</dbReference>
<dbReference type="Pfam" id="PF26200">
    <property type="entry name" value="Rcat_RNF216"/>
    <property type="match status" value="1"/>
</dbReference>
<keyword evidence="5" id="KW-0833">Ubl conjugation pathway</keyword>
<accession>A0A167NP63</accession>
<dbReference type="GO" id="GO:0061630">
    <property type="term" value="F:ubiquitin protein ligase activity"/>
    <property type="evidence" value="ECO:0007669"/>
    <property type="project" value="UniProtKB-EC"/>
</dbReference>
<feature type="domain" description="RING-type" evidence="10">
    <location>
        <begin position="120"/>
        <end position="437"/>
    </location>
</feature>
<dbReference type="CDD" id="cd20335">
    <property type="entry name" value="BRcat_RBR"/>
    <property type="match status" value="1"/>
</dbReference>
<dbReference type="CDD" id="cd20336">
    <property type="entry name" value="Rcat_RBR"/>
    <property type="match status" value="1"/>
</dbReference>
<dbReference type="GeneID" id="28991876"/>
<dbReference type="InterPro" id="IPR013083">
    <property type="entry name" value="Znf_RING/FYVE/PHD"/>
</dbReference>
<evidence type="ECO:0000256" key="8">
    <source>
        <dbReference type="SAM" id="Phobius"/>
    </source>
</evidence>
<evidence type="ECO:0008006" key="13">
    <source>
        <dbReference type="Google" id="ProtNLM"/>
    </source>
</evidence>
<dbReference type="OrthoDB" id="10264956at2759"/>
<sequence>MSLNTSRIDFFPVDPQKKVGILLNLLDYLQPALVGLSSLLQLVAHIVFGSRLLTCITYIVLFPLFLVAALVSTILNFLLNHMTRPREFTPSHQHHPTPYRATDADLQRHEQEGKQQMDYWLERCSICFDARLELCLDHCRDQYCLDCFRRYITEVVMSSWGLTVTKIRCPVCQTQIPQSEWSQFVPAHVVEHYNRFNRPYRPYSRCCPQCETEAFPCEYKDKNAVFSEQQQQTQTQTQAQAQKQNQTQVQVHTMIQDLLDTLPFYCQGPEMDQLLQIYDHQTWHNATLPEIYRRTMLLLFRTVVDSTAYHSNLLAISHRILLLDMKPDTWKQLQFAHISFFPVHECRACNTPFCLQCGQNAHPKMTCEAAMRHILESEAPSESSETVNRQCPSCSILIHRDEGCNKVDCSLCGFCFCWVCRLPWSERCGFYQCALTGPEEDVLFPDTVDIKTERGVPNVSVIQARLSSSNL</sequence>
<evidence type="ECO:0000256" key="4">
    <source>
        <dbReference type="ARBA" id="ARBA00022771"/>
    </source>
</evidence>
<evidence type="ECO:0000256" key="1">
    <source>
        <dbReference type="ARBA" id="ARBA00022679"/>
    </source>
</evidence>
<dbReference type="STRING" id="763407.A0A167NP63"/>
<dbReference type="RefSeq" id="XP_018294419.1">
    <property type="nucleotide sequence ID" value="XM_018430970.1"/>
</dbReference>
<evidence type="ECO:0000256" key="3">
    <source>
        <dbReference type="ARBA" id="ARBA00022737"/>
    </source>
</evidence>
<keyword evidence="6" id="KW-0862">Zinc</keyword>
<dbReference type="Proteomes" id="UP000077315">
    <property type="component" value="Unassembled WGS sequence"/>
</dbReference>
<dbReference type="InterPro" id="IPR044066">
    <property type="entry name" value="TRIAD_supradom"/>
</dbReference>
<evidence type="ECO:0000256" key="5">
    <source>
        <dbReference type="ARBA" id="ARBA00022786"/>
    </source>
</evidence>
<dbReference type="Gene3D" id="3.30.40.10">
    <property type="entry name" value="Zinc/RING finger domain, C3HC4 (zinc finger)"/>
    <property type="match status" value="1"/>
</dbReference>
<keyword evidence="1" id="KW-0808">Transferase</keyword>
<dbReference type="VEuPathDB" id="FungiDB:PHYBLDRAFT_143354"/>
<dbReference type="Gene3D" id="1.20.120.1750">
    <property type="match status" value="1"/>
</dbReference>
<dbReference type="EMBL" id="KV440976">
    <property type="protein sequence ID" value="OAD76379.1"/>
    <property type="molecule type" value="Genomic_DNA"/>
</dbReference>
<dbReference type="PANTHER" id="PTHR11685">
    <property type="entry name" value="RBR FAMILY RING FINGER AND IBR DOMAIN-CONTAINING"/>
    <property type="match status" value="1"/>
</dbReference>
<evidence type="ECO:0000259" key="9">
    <source>
        <dbReference type="PROSITE" id="PS50089"/>
    </source>
</evidence>
<dbReference type="SUPFAM" id="SSF57850">
    <property type="entry name" value="RING/U-box"/>
    <property type="match status" value="2"/>
</dbReference>
<keyword evidence="4 7" id="KW-0863">Zinc-finger</keyword>
<reference evidence="12" key="1">
    <citation type="submission" date="2015-06" db="EMBL/GenBank/DDBJ databases">
        <title>Expansion of signal transduction pathways in fungi by whole-genome duplication.</title>
        <authorList>
            <consortium name="DOE Joint Genome Institute"/>
            <person name="Corrochano L.M."/>
            <person name="Kuo A."/>
            <person name="Marcet-Houben M."/>
            <person name="Polaino S."/>
            <person name="Salamov A."/>
            <person name="Villalobos J.M."/>
            <person name="Alvarez M.I."/>
            <person name="Avalos J."/>
            <person name="Benito E.P."/>
            <person name="Benoit I."/>
            <person name="Burger G."/>
            <person name="Camino L.P."/>
            <person name="Canovas D."/>
            <person name="Cerda-Olmedo E."/>
            <person name="Cheng J.-F."/>
            <person name="Dominguez A."/>
            <person name="Elias M."/>
            <person name="Eslava A.P."/>
            <person name="Glaser F."/>
            <person name="Grimwood J."/>
            <person name="Gutierrez G."/>
            <person name="Heitman J."/>
            <person name="Henrissat B."/>
            <person name="Iturriaga E.A."/>
            <person name="Lang B.F."/>
            <person name="Lavin J.L."/>
            <person name="Lee S."/>
            <person name="Li W."/>
            <person name="Lindquist E."/>
            <person name="Lopez-Garcia S."/>
            <person name="Luque E.M."/>
            <person name="Marcos A.T."/>
            <person name="Martin J."/>
            <person name="McCluskey K."/>
            <person name="Medina H.R."/>
            <person name="Miralles-Duran A."/>
            <person name="Miyazaki A."/>
            <person name="Munoz-Torres E."/>
            <person name="Oguiza J.A."/>
            <person name="Ohm R."/>
            <person name="Olmedo M."/>
            <person name="Orejas M."/>
            <person name="Ortiz-Castellanos L."/>
            <person name="Pisabarro A.G."/>
            <person name="Rodriguez-Romero J."/>
            <person name="Ruiz-Herrera J."/>
            <person name="Ruiz-Vazquez R."/>
            <person name="Sanz C."/>
            <person name="Schackwitz W."/>
            <person name="Schmutz J."/>
            <person name="Shahriari M."/>
            <person name="Shelest E."/>
            <person name="Silva-Franco F."/>
            <person name="Soanes D."/>
            <person name="Syed K."/>
            <person name="Tagua V.G."/>
            <person name="Talbot N.J."/>
            <person name="Thon M."/>
            <person name="De vries R.P."/>
            <person name="Wiebenga A."/>
            <person name="Yadav J.S."/>
            <person name="Braun E.L."/>
            <person name="Baker S."/>
            <person name="Garre V."/>
            <person name="Horwitz B."/>
            <person name="Torres-Martinez S."/>
            <person name="Idnurm A."/>
            <person name="Herrera-Estrella A."/>
            <person name="Gabaldon T."/>
            <person name="Grigoriev I.V."/>
        </authorList>
    </citation>
    <scope>NUCLEOTIDE SEQUENCE [LARGE SCALE GENOMIC DNA]</scope>
    <source>
        <strain evidence="12">NRRL 1555(-)</strain>
    </source>
</reference>
<dbReference type="AlphaFoldDB" id="A0A167NP63"/>
<evidence type="ECO:0000313" key="11">
    <source>
        <dbReference type="EMBL" id="OAD76379.1"/>
    </source>
</evidence>
<keyword evidence="12" id="KW-1185">Reference proteome</keyword>
<gene>
    <name evidence="11" type="ORF">PHYBLDRAFT_143354</name>
</gene>
<keyword evidence="2" id="KW-0479">Metal-binding</keyword>
<evidence type="ECO:0000313" key="12">
    <source>
        <dbReference type="Proteomes" id="UP000077315"/>
    </source>
</evidence>
<dbReference type="PROSITE" id="PS50089">
    <property type="entry name" value="ZF_RING_2"/>
    <property type="match status" value="1"/>
</dbReference>
<dbReference type="GO" id="GO:0008270">
    <property type="term" value="F:zinc ion binding"/>
    <property type="evidence" value="ECO:0007669"/>
    <property type="project" value="UniProtKB-KW"/>
</dbReference>
<dbReference type="InParanoid" id="A0A167NP63"/>
<proteinExistence type="predicted"/>
<keyword evidence="8" id="KW-0472">Membrane</keyword>
<feature type="transmembrane region" description="Helical" evidence="8">
    <location>
        <begin position="55"/>
        <end position="79"/>
    </location>
</feature>
<evidence type="ECO:0000256" key="6">
    <source>
        <dbReference type="ARBA" id="ARBA00022833"/>
    </source>
</evidence>
<organism evidence="11 12">
    <name type="scientific">Phycomyces blakesleeanus (strain ATCC 8743b / DSM 1359 / FGSC 10004 / NBRC 33097 / NRRL 1555)</name>
    <dbReference type="NCBI Taxonomy" id="763407"/>
    <lineage>
        <taxon>Eukaryota</taxon>
        <taxon>Fungi</taxon>
        <taxon>Fungi incertae sedis</taxon>
        <taxon>Mucoromycota</taxon>
        <taxon>Mucoromycotina</taxon>
        <taxon>Mucoromycetes</taxon>
        <taxon>Mucorales</taxon>
        <taxon>Phycomycetaceae</taxon>
        <taxon>Phycomyces</taxon>
    </lineage>
</organism>
<feature type="transmembrane region" description="Helical" evidence="8">
    <location>
        <begin position="28"/>
        <end position="48"/>
    </location>
</feature>